<dbReference type="GO" id="GO:0003700">
    <property type="term" value="F:DNA-binding transcription factor activity"/>
    <property type="evidence" value="ECO:0007669"/>
    <property type="project" value="TreeGrafter"/>
</dbReference>
<dbReference type="PANTHER" id="PTHR30146:SF95">
    <property type="entry name" value="RIBOSE OPERON REPRESSOR"/>
    <property type="match status" value="1"/>
</dbReference>
<evidence type="ECO:0000313" key="7">
    <source>
        <dbReference type="Proteomes" id="UP000182894"/>
    </source>
</evidence>
<dbReference type="InterPro" id="IPR000843">
    <property type="entry name" value="HTH_LacI"/>
</dbReference>
<protein>
    <submittedName>
        <fullName evidence="6">Transcriptional regulator, LacI family</fullName>
    </submittedName>
</protein>
<organism evidence="6 7">
    <name type="scientific">Pseudomonas abietaniphila</name>
    <dbReference type="NCBI Taxonomy" id="89065"/>
    <lineage>
        <taxon>Bacteria</taxon>
        <taxon>Pseudomonadati</taxon>
        <taxon>Pseudomonadota</taxon>
        <taxon>Gammaproteobacteria</taxon>
        <taxon>Pseudomonadales</taxon>
        <taxon>Pseudomonadaceae</taxon>
        <taxon>Pseudomonas</taxon>
    </lineage>
</organism>
<reference evidence="7" key="1">
    <citation type="submission" date="2016-10" db="EMBL/GenBank/DDBJ databases">
        <authorList>
            <person name="Varghese N."/>
            <person name="Submissions S."/>
        </authorList>
    </citation>
    <scope>NUCLEOTIDE SEQUENCE [LARGE SCALE GENOMIC DNA]</scope>
    <source>
        <strain evidence="7">ATCC 700689</strain>
    </source>
</reference>
<name>A0A1G8RER7_9PSED</name>
<feature type="domain" description="HTH lacI-type" evidence="5">
    <location>
        <begin position="12"/>
        <end position="66"/>
    </location>
</feature>
<dbReference type="SUPFAM" id="SSF47413">
    <property type="entry name" value="lambda repressor-like DNA-binding domains"/>
    <property type="match status" value="1"/>
</dbReference>
<dbReference type="InterPro" id="IPR046335">
    <property type="entry name" value="LacI/GalR-like_sensor"/>
</dbReference>
<gene>
    <name evidence="6" type="ORF">SAMN05216605_12251</name>
</gene>
<dbReference type="STRING" id="89065.SAMN05216605_12251"/>
<dbReference type="Pfam" id="PF00356">
    <property type="entry name" value="LacI"/>
    <property type="match status" value="1"/>
</dbReference>
<dbReference type="AlphaFoldDB" id="A0A1G8RER7"/>
<dbReference type="PROSITE" id="PS50932">
    <property type="entry name" value="HTH_LACI_2"/>
    <property type="match status" value="1"/>
</dbReference>
<dbReference type="CDD" id="cd01392">
    <property type="entry name" value="HTH_LacI"/>
    <property type="match status" value="1"/>
</dbReference>
<dbReference type="SMART" id="SM00354">
    <property type="entry name" value="HTH_LACI"/>
    <property type="match status" value="1"/>
</dbReference>
<dbReference type="GO" id="GO:0000976">
    <property type="term" value="F:transcription cis-regulatory region binding"/>
    <property type="evidence" value="ECO:0007669"/>
    <property type="project" value="TreeGrafter"/>
</dbReference>
<dbReference type="InterPro" id="IPR010982">
    <property type="entry name" value="Lambda_DNA-bd_dom_sf"/>
</dbReference>
<proteinExistence type="predicted"/>
<dbReference type="OrthoDB" id="5621819at2"/>
<dbReference type="InterPro" id="IPR028082">
    <property type="entry name" value="Peripla_BP_I"/>
</dbReference>
<dbReference type="SUPFAM" id="SSF53822">
    <property type="entry name" value="Periplasmic binding protein-like I"/>
    <property type="match status" value="1"/>
</dbReference>
<dbReference type="RefSeq" id="WP_083370793.1">
    <property type="nucleotide sequence ID" value="NZ_FNCO01000022.1"/>
</dbReference>
<evidence type="ECO:0000313" key="6">
    <source>
        <dbReference type="EMBL" id="SDJ15554.1"/>
    </source>
</evidence>
<keyword evidence="1" id="KW-0678">Repressor</keyword>
<dbReference type="EMBL" id="FNCO01000022">
    <property type="protein sequence ID" value="SDJ15554.1"/>
    <property type="molecule type" value="Genomic_DNA"/>
</dbReference>
<keyword evidence="3" id="KW-0238">DNA-binding</keyword>
<evidence type="ECO:0000256" key="1">
    <source>
        <dbReference type="ARBA" id="ARBA00022491"/>
    </source>
</evidence>
<dbReference type="Gene3D" id="1.10.260.40">
    <property type="entry name" value="lambda repressor-like DNA-binding domains"/>
    <property type="match status" value="1"/>
</dbReference>
<evidence type="ECO:0000256" key="2">
    <source>
        <dbReference type="ARBA" id="ARBA00023015"/>
    </source>
</evidence>
<dbReference type="Pfam" id="PF13377">
    <property type="entry name" value="Peripla_BP_3"/>
    <property type="match status" value="1"/>
</dbReference>
<sequence length="354" mass="38421">MSENMERGRRPVTAHDVARLAGVSQSAVSRTFTKGASVSPDTRRKVEEAAASLGYRPNLVARSLITRRSNLIGVAIPGMANPFYARVLESLSAAFEQLGYRILLFSMANNEDSDPVLEEILRYQVDGLVLVSASLSSRFAEECRTIGLPVVLFNRTNGSTSVSSVTSDNITGSRTIARFLLAGGHERLAFVAGKQSSSTNRDREAGFNAYLQEQGRPLPLREVGDYTFDGAITATRRLLAQDAPPDAIFCANDLMALAAINVCHELRMQPGRDVSIVGFDDLPQGQWPIFGLTTFEQPLAEMIGRAVNIICAQLADPGTSAIQEIVPGRMIVRQTARLPASGIVEVDGERIWQP</sequence>
<keyword evidence="7" id="KW-1185">Reference proteome</keyword>
<dbReference type="CDD" id="cd06278">
    <property type="entry name" value="PBP1_LacI-like"/>
    <property type="match status" value="1"/>
</dbReference>
<dbReference type="PANTHER" id="PTHR30146">
    <property type="entry name" value="LACI-RELATED TRANSCRIPTIONAL REPRESSOR"/>
    <property type="match status" value="1"/>
</dbReference>
<keyword evidence="4" id="KW-0804">Transcription</keyword>
<keyword evidence="2" id="KW-0805">Transcription regulation</keyword>
<accession>A0A1G8RER7</accession>
<dbReference type="Gene3D" id="3.40.50.2300">
    <property type="match status" value="2"/>
</dbReference>
<evidence type="ECO:0000256" key="3">
    <source>
        <dbReference type="ARBA" id="ARBA00023125"/>
    </source>
</evidence>
<evidence type="ECO:0000259" key="5">
    <source>
        <dbReference type="PROSITE" id="PS50932"/>
    </source>
</evidence>
<dbReference type="Proteomes" id="UP000182894">
    <property type="component" value="Unassembled WGS sequence"/>
</dbReference>
<evidence type="ECO:0000256" key="4">
    <source>
        <dbReference type="ARBA" id="ARBA00023163"/>
    </source>
</evidence>